<proteinExistence type="predicted"/>
<evidence type="ECO:0000313" key="2">
    <source>
        <dbReference type="Proteomes" id="UP000054007"/>
    </source>
</evidence>
<gene>
    <name evidence="1" type="ORF">CYLTODRAFT_493124</name>
</gene>
<keyword evidence="2" id="KW-1185">Reference proteome</keyword>
<accession>A0A0D7B1V1</accession>
<organism evidence="1 2">
    <name type="scientific">Cylindrobasidium torrendii FP15055 ss-10</name>
    <dbReference type="NCBI Taxonomy" id="1314674"/>
    <lineage>
        <taxon>Eukaryota</taxon>
        <taxon>Fungi</taxon>
        <taxon>Dikarya</taxon>
        <taxon>Basidiomycota</taxon>
        <taxon>Agaricomycotina</taxon>
        <taxon>Agaricomycetes</taxon>
        <taxon>Agaricomycetidae</taxon>
        <taxon>Agaricales</taxon>
        <taxon>Marasmiineae</taxon>
        <taxon>Physalacriaceae</taxon>
        <taxon>Cylindrobasidium</taxon>
    </lineage>
</organism>
<dbReference type="AlphaFoldDB" id="A0A0D7B1V1"/>
<reference evidence="1 2" key="1">
    <citation type="journal article" date="2015" name="Fungal Genet. Biol.">
        <title>Evolution of novel wood decay mechanisms in Agaricales revealed by the genome sequences of Fistulina hepatica and Cylindrobasidium torrendii.</title>
        <authorList>
            <person name="Floudas D."/>
            <person name="Held B.W."/>
            <person name="Riley R."/>
            <person name="Nagy L.G."/>
            <person name="Koehler G."/>
            <person name="Ransdell A.S."/>
            <person name="Younus H."/>
            <person name="Chow J."/>
            <person name="Chiniquy J."/>
            <person name="Lipzen A."/>
            <person name="Tritt A."/>
            <person name="Sun H."/>
            <person name="Haridas S."/>
            <person name="LaButti K."/>
            <person name="Ohm R.A."/>
            <person name="Kues U."/>
            <person name="Blanchette R.A."/>
            <person name="Grigoriev I.V."/>
            <person name="Minto R.E."/>
            <person name="Hibbett D.S."/>
        </authorList>
    </citation>
    <scope>NUCLEOTIDE SEQUENCE [LARGE SCALE GENOMIC DNA]</scope>
    <source>
        <strain evidence="1 2">FP15055 ss-10</strain>
    </source>
</reference>
<dbReference type="EMBL" id="KN880635">
    <property type="protein sequence ID" value="KIY64457.1"/>
    <property type="molecule type" value="Genomic_DNA"/>
</dbReference>
<evidence type="ECO:0000313" key="1">
    <source>
        <dbReference type="EMBL" id="KIY64457.1"/>
    </source>
</evidence>
<name>A0A0D7B1V1_9AGAR</name>
<sequence>MHILHRFRRVLTRRAYSISCIGSSRPCLHMNISSISIQSTYHLPHSAAKIRHASVHLCCVSSFPYLVEHAVSVSTAQPCYSPHGRHHLEAPSVYPLVDICCLELQPYRLPRYPPRIHKVLGPAGFGCSAPPGPRCPHCSSSLVSPSLEA</sequence>
<protein>
    <submittedName>
        <fullName evidence="1">Uncharacterized protein</fullName>
    </submittedName>
</protein>
<dbReference type="Proteomes" id="UP000054007">
    <property type="component" value="Unassembled WGS sequence"/>
</dbReference>